<keyword evidence="3" id="KW-0449">Lipoprotein</keyword>
<dbReference type="PROSITE" id="PS51257">
    <property type="entry name" value="PROKAR_LIPOPROTEIN"/>
    <property type="match status" value="1"/>
</dbReference>
<dbReference type="Gene3D" id="2.160.20.120">
    <property type="match status" value="1"/>
</dbReference>
<sequence length="217" mass="22128">MTRLQLFATPLLILTTAALVSGCALRGSGTKMTETREVEAFTGVDVSGAMDVHIEVGADQTIEVSGDDNIVPKVTTTVEGSRLIISVDANNVRPKLPIELNITVPSLADVDLSGASDLEVTGLHGEKFEVDISGAADAVFAGSVDTFEVDISGAAELDAAELTAKNVELELSGAADAKVHATDTLDVEVSGAGSVEYLGSPTVTKEVSGAATVKAAG</sequence>
<evidence type="ECO:0000256" key="1">
    <source>
        <dbReference type="SAM" id="SignalP"/>
    </source>
</evidence>
<evidence type="ECO:0000259" key="2">
    <source>
        <dbReference type="Pfam" id="PF10988"/>
    </source>
</evidence>
<feature type="domain" description="Putative auto-transporter adhesin head GIN" evidence="2">
    <location>
        <begin position="40"/>
        <end position="201"/>
    </location>
</feature>
<evidence type="ECO:0000313" key="3">
    <source>
        <dbReference type="EMBL" id="EDM74383.1"/>
    </source>
</evidence>
<dbReference type="OrthoDB" id="5511627at2"/>
<protein>
    <submittedName>
        <fullName evidence="3">Lipoprotein, putative</fullName>
    </submittedName>
</protein>
<feature type="signal peptide" evidence="1">
    <location>
        <begin position="1"/>
        <end position="26"/>
    </location>
</feature>
<accession>A6GID0</accession>
<gene>
    <name evidence="3" type="ORF">PPSIR1_29745</name>
</gene>
<dbReference type="PANTHER" id="PTHR39200">
    <property type="entry name" value="HYPOTHETICAL EXPORTED PROTEIN"/>
    <property type="match status" value="1"/>
</dbReference>
<dbReference type="EMBL" id="ABCS01000134">
    <property type="protein sequence ID" value="EDM74383.1"/>
    <property type="molecule type" value="Genomic_DNA"/>
</dbReference>
<dbReference type="InterPro" id="IPR021255">
    <property type="entry name" value="DUF2807"/>
</dbReference>
<dbReference type="Pfam" id="PF10988">
    <property type="entry name" value="DUF2807"/>
    <property type="match status" value="1"/>
</dbReference>
<dbReference type="RefSeq" id="WP_006976466.1">
    <property type="nucleotide sequence ID" value="NZ_ABCS01000134.1"/>
</dbReference>
<keyword evidence="1" id="KW-0732">Signal</keyword>
<comment type="caution">
    <text evidence="3">The sequence shown here is derived from an EMBL/GenBank/DDBJ whole genome shotgun (WGS) entry which is preliminary data.</text>
</comment>
<name>A6GID0_9BACT</name>
<keyword evidence="4" id="KW-1185">Reference proteome</keyword>
<organism evidence="3 4">
    <name type="scientific">Plesiocystis pacifica SIR-1</name>
    <dbReference type="NCBI Taxonomy" id="391625"/>
    <lineage>
        <taxon>Bacteria</taxon>
        <taxon>Pseudomonadati</taxon>
        <taxon>Myxococcota</taxon>
        <taxon>Polyangia</taxon>
        <taxon>Nannocystales</taxon>
        <taxon>Nannocystaceae</taxon>
        <taxon>Plesiocystis</taxon>
    </lineage>
</organism>
<evidence type="ECO:0000313" key="4">
    <source>
        <dbReference type="Proteomes" id="UP000005801"/>
    </source>
</evidence>
<feature type="chain" id="PRO_5002697820" evidence="1">
    <location>
        <begin position="27"/>
        <end position="217"/>
    </location>
</feature>
<dbReference type="PANTHER" id="PTHR39200:SF1">
    <property type="entry name" value="AUTO-TRANSPORTER ADHESIN HEAD GIN DOMAIN-CONTAINING PROTEIN-RELATED"/>
    <property type="match status" value="1"/>
</dbReference>
<dbReference type="AlphaFoldDB" id="A6GID0"/>
<dbReference type="eggNOG" id="COG3595">
    <property type="taxonomic scope" value="Bacteria"/>
</dbReference>
<dbReference type="Proteomes" id="UP000005801">
    <property type="component" value="Unassembled WGS sequence"/>
</dbReference>
<proteinExistence type="predicted"/>
<reference evidence="3 4" key="1">
    <citation type="submission" date="2007-06" db="EMBL/GenBank/DDBJ databases">
        <authorList>
            <person name="Shimkets L."/>
            <person name="Ferriera S."/>
            <person name="Johnson J."/>
            <person name="Kravitz S."/>
            <person name="Beeson K."/>
            <person name="Sutton G."/>
            <person name="Rogers Y.-H."/>
            <person name="Friedman R."/>
            <person name="Frazier M."/>
            <person name="Venter J.C."/>
        </authorList>
    </citation>
    <scope>NUCLEOTIDE SEQUENCE [LARGE SCALE GENOMIC DNA]</scope>
    <source>
        <strain evidence="3 4">SIR-1</strain>
    </source>
</reference>
<dbReference type="STRING" id="391625.PPSIR1_29745"/>